<sequence length="197" mass="22876">MNEDVETNGIDLKTFKEQKKYRCLCGCLHIKNGAFLMSLWAALLVFLNITVKIIGFTETDWNWMFLFLITDGVSVLSLIYGIKSEKPALIQPFVVLSILTISLLFLLVIFFSTAIVDQESYAGHYIETEFIRKTFKNFNRFSSTDIQHEIKISAIVYVSFLSTIALLHIWFSWISFKCASFYRDCENFCLNKNEMHE</sequence>
<feature type="transmembrane region" description="Helical" evidence="1">
    <location>
        <begin position="34"/>
        <end position="55"/>
    </location>
</feature>
<accession>A0A0N4ZDR3</accession>
<keyword evidence="1" id="KW-1133">Transmembrane helix</keyword>
<evidence type="ECO:0000313" key="2">
    <source>
        <dbReference type="Proteomes" id="UP000038045"/>
    </source>
</evidence>
<keyword evidence="1" id="KW-0812">Transmembrane</keyword>
<keyword evidence="1" id="KW-0472">Membrane</keyword>
<feature type="transmembrane region" description="Helical" evidence="1">
    <location>
        <begin position="61"/>
        <end position="81"/>
    </location>
</feature>
<dbReference type="Pfam" id="PF25093">
    <property type="entry name" value="DUF7807"/>
    <property type="match status" value="1"/>
</dbReference>
<keyword evidence="2" id="KW-1185">Reference proteome</keyword>
<protein>
    <submittedName>
        <fullName evidence="3">MARVEL domain-containing protein</fullName>
    </submittedName>
</protein>
<organism evidence="2 3">
    <name type="scientific">Parastrongyloides trichosuri</name>
    <name type="common">Possum-specific nematode worm</name>
    <dbReference type="NCBI Taxonomy" id="131310"/>
    <lineage>
        <taxon>Eukaryota</taxon>
        <taxon>Metazoa</taxon>
        <taxon>Ecdysozoa</taxon>
        <taxon>Nematoda</taxon>
        <taxon>Chromadorea</taxon>
        <taxon>Rhabditida</taxon>
        <taxon>Tylenchina</taxon>
        <taxon>Panagrolaimomorpha</taxon>
        <taxon>Strongyloidoidea</taxon>
        <taxon>Strongyloididae</taxon>
        <taxon>Parastrongyloides</taxon>
    </lineage>
</organism>
<dbReference type="WBParaSite" id="PTRK_0000572200.1">
    <property type="protein sequence ID" value="PTRK_0000572200.1"/>
    <property type="gene ID" value="PTRK_0000572200"/>
</dbReference>
<dbReference type="AlphaFoldDB" id="A0A0N4ZDR3"/>
<evidence type="ECO:0000256" key="1">
    <source>
        <dbReference type="SAM" id="Phobius"/>
    </source>
</evidence>
<dbReference type="Proteomes" id="UP000038045">
    <property type="component" value="Unplaced"/>
</dbReference>
<dbReference type="PANTHER" id="PTHR34851">
    <property type="entry name" value="PROTEIN CBG05235-RELATED"/>
    <property type="match status" value="1"/>
</dbReference>
<feature type="transmembrane region" description="Helical" evidence="1">
    <location>
        <begin position="152"/>
        <end position="173"/>
    </location>
</feature>
<dbReference type="InterPro" id="IPR056709">
    <property type="entry name" value="DUF7807"/>
</dbReference>
<reference evidence="3" key="1">
    <citation type="submission" date="2017-02" db="UniProtKB">
        <authorList>
            <consortium name="WormBaseParasite"/>
        </authorList>
    </citation>
    <scope>IDENTIFICATION</scope>
</reference>
<dbReference type="PANTHER" id="PTHR34851:SF2">
    <property type="entry name" value="PROTEIN CBG16728"/>
    <property type="match status" value="1"/>
</dbReference>
<feature type="transmembrane region" description="Helical" evidence="1">
    <location>
        <begin position="93"/>
        <end position="116"/>
    </location>
</feature>
<proteinExistence type="predicted"/>
<evidence type="ECO:0000313" key="3">
    <source>
        <dbReference type="WBParaSite" id="PTRK_0000572200.1"/>
    </source>
</evidence>
<name>A0A0N4ZDR3_PARTI</name>